<dbReference type="Pfam" id="PF04542">
    <property type="entry name" value="Sigma70_r2"/>
    <property type="match status" value="1"/>
</dbReference>
<evidence type="ECO:0000256" key="3">
    <source>
        <dbReference type="ARBA" id="ARBA00023082"/>
    </source>
</evidence>
<dbReference type="STRING" id="702114.A1355_09970"/>
<dbReference type="SUPFAM" id="SSF88659">
    <property type="entry name" value="Sigma3 and sigma4 domains of RNA polymerase sigma factors"/>
    <property type="match status" value="1"/>
</dbReference>
<gene>
    <name evidence="7" type="ORF">A1355_09970</name>
</gene>
<dbReference type="SUPFAM" id="SSF88946">
    <property type="entry name" value="Sigma2 domain of RNA polymerase sigma factors"/>
    <property type="match status" value="1"/>
</dbReference>
<dbReference type="InterPro" id="IPR013249">
    <property type="entry name" value="RNA_pol_sigma70_r4_t2"/>
</dbReference>
<dbReference type="PANTHER" id="PTHR43133">
    <property type="entry name" value="RNA POLYMERASE ECF-TYPE SIGMA FACTO"/>
    <property type="match status" value="1"/>
</dbReference>
<evidence type="ECO:0000313" key="7">
    <source>
        <dbReference type="EMBL" id="OAI16212.1"/>
    </source>
</evidence>
<dbReference type="Gene3D" id="1.10.1740.10">
    <property type="match status" value="1"/>
</dbReference>
<evidence type="ECO:0000256" key="4">
    <source>
        <dbReference type="ARBA" id="ARBA00023163"/>
    </source>
</evidence>
<dbReference type="InterPro" id="IPR007627">
    <property type="entry name" value="RNA_pol_sigma70_r2"/>
</dbReference>
<comment type="similarity">
    <text evidence="1">Belongs to the sigma-70 factor family. ECF subfamily.</text>
</comment>
<dbReference type="AlphaFoldDB" id="A0A177NEF4"/>
<name>A0A177NEF4_9GAMM</name>
<dbReference type="Proteomes" id="UP000077628">
    <property type="component" value="Unassembled WGS sequence"/>
</dbReference>
<comment type="caution">
    <text evidence="7">The sequence shown here is derived from an EMBL/GenBank/DDBJ whole genome shotgun (WGS) entry which is preliminary data.</text>
</comment>
<keyword evidence="4" id="KW-0804">Transcription</keyword>
<dbReference type="GO" id="GO:0006352">
    <property type="term" value="P:DNA-templated transcription initiation"/>
    <property type="evidence" value="ECO:0007669"/>
    <property type="project" value="InterPro"/>
</dbReference>
<keyword evidence="3" id="KW-0731">Sigma factor</keyword>
<dbReference type="Gene3D" id="1.10.10.10">
    <property type="entry name" value="Winged helix-like DNA-binding domain superfamily/Winged helix DNA-binding domain"/>
    <property type="match status" value="1"/>
</dbReference>
<evidence type="ECO:0000313" key="8">
    <source>
        <dbReference type="Proteomes" id="UP000077628"/>
    </source>
</evidence>
<evidence type="ECO:0000256" key="1">
    <source>
        <dbReference type="ARBA" id="ARBA00010641"/>
    </source>
</evidence>
<proteinExistence type="inferred from homology"/>
<dbReference type="InterPro" id="IPR013324">
    <property type="entry name" value="RNA_pol_sigma_r3/r4-like"/>
</dbReference>
<keyword evidence="2" id="KW-0805">Transcription regulation</keyword>
<dbReference type="InterPro" id="IPR013325">
    <property type="entry name" value="RNA_pol_sigma_r2"/>
</dbReference>
<sequence>MSTVSEPLLLDAFLRHQSEIRQFLARKVSCPIAADDLTQETYLRIARYRGGEEILDLRAFLFRIANNLALDYLRGLARSEARDYGPVEDSIACRAPQPDSAVAAQQQLARMERFIYALPQQCRTVFLACRVDGKSYAEIADELNISPRTVEAHMYKAIKLLKERMDWL</sequence>
<organism evidence="7 8">
    <name type="scientific">Methylomonas koyamae</name>
    <dbReference type="NCBI Taxonomy" id="702114"/>
    <lineage>
        <taxon>Bacteria</taxon>
        <taxon>Pseudomonadati</taxon>
        <taxon>Pseudomonadota</taxon>
        <taxon>Gammaproteobacteria</taxon>
        <taxon>Methylococcales</taxon>
        <taxon>Methylococcaceae</taxon>
        <taxon>Methylomonas</taxon>
    </lineage>
</organism>
<dbReference type="InterPro" id="IPR036388">
    <property type="entry name" value="WH-like_DNA-bd_sf"/>
</dbReference>
<feature type="domain" description="RNA polymerase sigma-70 region 2" evidence="5">
    <location>
        <begin position="13"/>
        <end position="78"/>
    </location>
</feature>
<evidence type="ECO:0000259" key="6">
    <source>
        <dbReference type="Pfam" id="PF08281"/>
    </source>
</evidence>
<dbReference type="GO" id="GO:0016987">
    <property type="term" value="F:sigma factor activity"/>
    <property type="evidence" value="ECO:0007669"/>
    <property type="project" value="UniProtKB-KW"/>
</dbReference>
<dbReference type="RefSeq" id="WP_064030387.1">
    <property type="nucleotide sequence ID" value="NZ_LUUK01000187.1"/>
</dbReference>
<accession>A0A177NEF4</accession>
<keyword evidence="8" id="KW-1185">Reference proteome</keyword>
<protein>
    <submittedName>
        <fullName evidence="7">RNA polymerase subunit sigma-24</fullName>
    </submittedName>
</protein>
<feature type="domain" description="RNA polymerase sigma factor 70 region 4 type 2" evidence="6">
    <location>
        <begin position="111"/>
        <end position="161"/>
    </location>
</feature>
<evidence type="ECO:0000256" key="2">
    <source>
        <dbReference type="ARBA" id="ARBA00023015"/>
    </source>
</evidence>
<dbReference type="NCBIfam" id="TIGR02937">
    <property type="entry name" value="sigma70-ECF"/>
    <property type="match status" value="1"/>
</dbReference>
<evidence type="ECO:0000259" key="5">
    <source>
        <dbReference type="Pfam" id="PF04542"/>
    </source>
</evidence>
<dbReference type="GO" id="GO:0003677">
    <property type="term" value="F:DNA binding"/>
    <property type="evidence" value="ECO:0007669"/>
    <property type="project" value="InterPro"/>
</dbReference>
<dbReference type="InterPro" id="IPR039425">
    <property type="entry name" value="RNA_pol_sigma-70-like"/>
</dbReference>
<reference evidence="8" key="1">
    <citation type="submission" date="2016-03" db="EMBL/GenBank/DDBJ databases">
        <authorList>
            <person name="Heylen K."/>
            <person name="De Vos P."/>
            <person name="Vekeman B."/>
        </authorList>
    </citation>
    <scope>NUCLEOTIDE SEQUENCE [LARGE SCALE GENOMIC DNA]</scope>
    <source>
        <strain evidence="8">R-45383</strain>
    </source>
</reference>
<dbReference type="InterPro" id="IPR014284">
    <property type="entry name" value="RNA_pol_sigma-70_dom"/>
</dbReference>
<dbReference type="Pfam" id="PF08281">
    <property type="entry name" value="Sigma70_r4_2"/>
    <property type="match status" value="1"/>
</dbReference>
<dbReference type="OrthoDB" id="6689546at2"/>
<dbReference type="PANTHER" id="PTHR43133:SF63">
    <property type="entry name" value="RNA POLYMERASE SIGMA FACTOR FECI-RELATED"/>
    <property type="match status" value="1"/>
</dbReference>
<dbReference type="EMBL" id="LUUK01000187">
    <property type="protein sequence ID" value="OAI16212.1"/>
    <property type="molecule type" value="Genomic_DNA"/>
</dbReference>